<gene>
    <name evidence="9" type="ORF">R4I43_20660</name>
</gene>
<keyword evidence="4" id="KW-0808">Transferase</keyword>
<dbReference type="RefSeq" id="WP_324267310.1">
    <property type="nucleotide sequence ID" value="NZ_JAWLNX010000015.1"/>
</dbReference>
<dbReference type="SUPFAM" id="SSF55874">
    <property type="entry name" value="ATPase domain of HSP90 chaperone/DNA topoisomerase II/histidine kinase"/>
    <property type="match status" value="1"/>
</dbReference>
<dbReference type="SMART" id="SM00387">
    <property type="entry name" value="HATPase_c"/>
    <property type="match status" value="1"/>
</dbReference>
<evidence type="ECO:0000256" key="4">
    <source>
        <dbReference type="ARBA" id="ARBA00022679"/>
    </source>
</evidence>
<keyword evidence="7" id="KW-1133">Transmembrane helix</keyword>
<evidence type="ECO:0000256" key="6">
    <source>
        <dbReference type="SAM" id="MobiDB-lite"/>
    </source>
</evidence>
<dbReference type="Gene3D" id="3.30.565.10">
    <property type="entry name" value="Histidine kinase-like ATPase, C-terminal domain"/>
    <property type="match status" value="1"/>
</dbReference>
<evidence type="ECO:0000256" key="7">
    <source>
        <dbReference type="SAM" id="Phobius"/>
    </source>
</evidence>
<comment type="caution">
    <text evidence="9">The sequence shown here is derived from an EMBL/GenBank/DDBJ whole genome shotgun (WGS) entry which is preliminary data.</text>
</comment>
<dbReference type="PANTHER" id="PTHR45436:SF5">
    <property type="entry name" value="SENSOR HISTIDINE KINASE TRCS"/>
    <property type="match status" value="1"/>
</dbReference>
<evidence type="ECO:0000256" key="2">
    <source>
        <dbReference type="ARBA" id="ARBA00012438"/>
    </source>
</evidence>
<dbReference type="InterPro" id="IPR003594">
    <property type="entry name" value="HATPase_dom"/>
</dbReference>
<sequence>MSAQPAHAKPERSRATPRVPSLLRPKTVRAKTVALLAVPVVSLMALWSLTTVTAVQDAWSLHQAEELDRTLSEPMNDLVEGLQAEREAAGRHLAAPASTTELTSAHERTAAAAAALQTSVRQASANIANLVPELRGRVDALNSELDRLGPLHESALAGTVDWNTAYRAYTRAIDDVHSVEERITGVQQGESAEAARLALGIGRVEEMLERQDTAATSAFAAARMSPEQHTAFAEALGGQHVLTDDLLPELSSTDRDAYQQLTRTAGYRALQDVQARLLAADPAALTTIPPKQWRDGLTQVTTAMDDGRDRAQSTQAVAAAAATSSGRDAALWTVLAGLVAVLLALAISVRIGRGMVIELVGLRNSAMELADEQLPEAMRRLRAGEKIDVSTAVPVIDPGEGEVGQVGAAINAVQHSALQAAAERAELLTGVSGVFVNLARRNQSLVHRQLGLLDVMERRTEDENDLEDLFRIDHLATRMRRHAESLIIMSGAAPGRAWRTPVALMDVVRSAVSEVEDYTRVKIRRMPQELSVLGSAVSDVTHLFSELVENATAFSPPDATVLVHGEPVGSGFAVEIEDRGLGMAPERMAEANQRIAEAHRLELFDSGQLGLFVVSRLAHRQGIQVSLRRSPYGGTTAVVLIPSSILVNPVRDAESTMDSLPAVPTEPRWGVESGGPPASEQGADEAWTEPQDVPMKAVATRLPMRRPARGPDGSASDEPRAAIEPPAVESSEQDPPARLEGRLDDEEVAGLPRRKRQENLAPGLKAMDTRGSADDGPSAFDAAVSPETARSMMSALQEGFARGRGDRTED</sequence>
<name>A0ABU6AEK3_9PSEU</name>
<organism evidence="9 10">
    <name type="scientific">Saccharopolyspora mangrovi</name>
    <dbReference type="NCBI Taxonomy" id="3082379"/>
    <lineage>
        <taxon>Bacteria</taxon>
        <taxon>Bacillati</taxon>
        <taxon>Actinomycetota</taxon>
        <taxon>Actinomycetes</taxon>
        <taxon>Pseudonocardiales</taxon>
        <taxon>Pseudonocardiaceae</taxon>
        <taxon>Saccharopolyspora</taxon>
    </lineage>
</organism>
<dbReference type="Pfam" id="PF08376">
    <property type="entry name" value="NIT"/>
    <property type="match status" value="1"/>
</dbReference>
<dbReference type="Pfam" id="PF02518">
    <property type="entry name" value="HATPase_c"/>
    <property type="match status" value="1"/>
</dbReference>
<dbReference type="InterPro" id="IPR036890">
    <property type="entry name" value="HATPase_C_sf"/>
</dbReference>
<reference evidence="9 10" key="1">
    <citation type="submission" date="2023-10" db="EMBL/GenBank/DDBJ databases">
        <title>Saccharopolyspora sp. nov., isolated from mangrove soil.</title>
        <authorList>
            <person name="Lu Y."/>
            <person name="Liu W."/>
        </authorList>
    </citation>
    <scope>NUCLEOTIDE SEQUENCE [LARGE SCALE GENOMIC DNA]</scope>
    <source>
        <strain evidence="9 10">S2-29</strain>
    </source>
</reference>
<dbReference type="InterPro" id="IPR050428">
    <property type="entry name" value="TCS_sensor_his_kinase"/>
</dbReference>
<feature type="region of interest" description="Disordered" evidence="6">
    <location>
        <begin position="656"/>
        <end position="810"/>
    </location>
</feature>
<accession>A0ABU6AEK3</accession>
<keyword evidence="5" id="KW-0418">Kinase</keyword>
<evidence type="ECO:0000313" key="9">
    <source>
        <dbReference type="EMBL" id="MEB3369824.1"/>
    </source>
</evidence>
<keyword evidence="7" id="KW-0812">Transmembrane</keyword>
<feature type="region of interest" description="Disordered" evidence="6">
    <location>
        <begin position="1"/>
        <end position="21"/>
    </location>
</feature>
<proteinExistence type="predicted"/>
<dbReference type="EMBL" id="JAWLNX010000015">
    <property type="protein sequence ID" value="MEB3369824.1"/>
    <property type="molecule type" value="Genomic_DNA"/>
</dbReference>
<feature type="compositionally biased region" description="Basic and acidic residues" evidence="6">
    <location>
        <begin position="801"/>
        <end position="810"/>
    </location>
</feature>
<feature type="domain" description="Histidine kinase/HSP90-like ATPase" evidence="8">
    <location>
        <begin position="535"/>
        <end position="645"/>
    </location>
</feature>
<keyword evidence="7" id="KW-0472">Membrane</keyword>
<evidence type="ECO:0000256" key="5">
    <source>
        <dbReference type="ARBA" id="ARBA00022777"/>
    </source>
</evidence>
<feature type="transmembrane region" description="Helical" evidence="7">
    <location>
        <begin position="33"/>
        <end position="55"/>
    </location>
</feature>
<dbReference type="EC" id="2.7.13.3" evidence="2"/>
<dbReference type="InterPro" id="IPR013587">
    <property type="entry name" value="Nitrate/nitrite_sensing"/>
</dbReference>
<keyword evidence="3" id="KW-0597">Phosphoprotein</keyword>
<evidence type="ECO:0000259" key="8">
    <source>
        <dbReference type="SMART" id="SM00387"/>
    </source>
</evidence>
<comment type="catalytic activity">
    <reaction evidence="1">
        <text>ATP + protein L-histidine = ADP + protein N-phospho-L-histidine.</text>
        <dbReference type="EC" id="2.7.13.3"/>
    </reaction>
</comment>
<protein>
    <recommendedName>
        <fullName evidence="2">histidine kinase</fullName>
        <ecNumber evidence="2">2.7.13.3</ecNumber>
    </recommendedName>
</protein>
<dbReference type="Proteomes" id="UP001327093">
    <property type="component" value="Unassembled WGS sequence"/>
</dbReference>
<evidence type="ECO:0000256" key="3">
    <source>
        <dbReference type="ARBA" id="ARBA00022553"/>
    </source>
</evidence>
<evidence type="ECO:0000256" key="1">
    <source>
        <dbReference type="ARBA" id="ARBA00000085"/>
    </source>
</evidence>
<dbReference type="PANTHER" id="PTHR45436">
    <property type="entry name" value="SENSOR HISTIDINE KINASE YKOH"/>
    <property type="match status" value="1"/>
</dbReference>
<evidence type="ECO:0000313" key="10">
    <source>
        <dbReference type="Proteomes" id="UP001327093"/>
    </source>
</evidence>
<keyword evidence="10" id="KW-1185">Reference proteome</keyword>